<reference evidence="1 2" key="1">
    <citation type="submission" date="2013-05" db="EMBL/GenBank/DDBJ databases">
        <title>Genome assembly of Acinetobacter junii MTCC 11364.</title>
        <authorList>
            <person name="Khatri I."/>
            <person name="Singh N.K."/>
            <person name="Subramanian S."/>
            <person name="Mayilraj S."/>
        </authorList>
    </citation>
    <scope>NUCLEOTIDE SEQUENCE [LARGE SCALE GENOMIC DNA]</scope>
    <source>
        <strain evidence="1 2">MTCC 11364</strain>
    </source>
</reference>
<gene>
    <name evidence="1" type="ORF">L292_1218</name>
</gene>
<comment type="caution">
    <text evidence="1">The sequence shown here is derived from an EMBL/GenBank/DDBJ whole genome shotgun (WGS) entry which is preliminary data.</text>
</comment>
<sequence length="45" mass="5256">MNLALKPGSLPYRQLRNCAFSFEVASNSSLPYRQLRKTCLSFYQR</sequence>
<dbReference type="Proteomes" id="UP000018420">
    <property type="component" value="Unassembled WGS sequence"/>
</dbReference>
<dbReference type="EMBL" id="ASYZ01000178">
    <property type="protein sequence ID" value="EPR81185.1"/>
    <property type="molecule type" value="Genomic_DNA"/>
</dbReference>
<evidence type="ECO:0000313" key="1">
    <source>
        <dbReference type="EMBL" id="EPR81185.1"/>
    </source>
</evidence>
<dbReference type="PATRIC" id="fig|1330047.3.peg.2965"/>
<evidence type="ECO:0000313" key="2">
    <source>
        <dbReference type="Proteomes" id="UP000018420"/>
    </source>
</evidence>
<name>S7WDL7_ACIJU</name>
<proteinExistence type="predicted"/>
<accession>S7WDL7</accession>
<protein>
    <submittedName>
        <fullName evidence="1">Uncharacterized protein</fullName>
    </submittedName>
</protein>
<organism evidence="1 2">
    <name type="scientific">Acinetobacter junii CIP 107470 = MTCC 11364</name>
    <dbReference type="NCBI Taxonomy" id="1217666"/>
    <lineage>
        <taxon>Bacteria</taxon>
        <taxon>Pseudomonadati</taxon>
        <taxon>Pseudomonadota</taxon>
        <taxon>Gammaproteobacteria</taxon>
        <taxon>Moraxellales</taxon>
        <taxon>Moraxellaceae</taxon>
        <taxon>Acinetobacter</taxon>
    </lineage>
</organism>
<dbReference type="AlphaFoldDB" id="S7WDL7"/>